<feature type="signal peptide" evidence="3">
    <location>
        <begin position="1"/>
        <end position="23"/>
    </location>
</feature>
<sequence>MYLTNLKLFLVILYLNWAPLVSAGLYVISPSDGSECVANQPCTVTWLDDGRQPLLTAVGVSTIGLYTGRQRLVQSITPVDVSTVHSLTFQPNPAAGPNDGGYYIAIQSTEFKTNNSMPYTSFSPFFRLSGMTGSFDSPLPAATSPIPIPPSLTQIPSSSATSTITVGGPSHATPQPPITTAPFTQSPSVSPSDNPTVSSASSQGTSTLTFPTSFRMTTSVLSSTTSSSANAASSSSSSSAGARTVAQLSTLSLVFAVSMILAWS</sequence>
<evidence type="ECO:0000313" key="5">
    <source>
        <dbReference type="EMBL" id="KAF9531374.1"/>
    </source>
</evidence>
<dbReference type="InterPro" id="IPR018466">
    <property type="entry name" value="Kre9/Knh1-like_N"/>
</dbReference>
<dbReference type="PANTHER" id="PTHR28154:SF1">
    <property type="entry name" value="CELL WALL SYNTHESIS PROTEIN KNH1-RELATED"/>
    <property type="match status" value="1"/>
</dbReference>
<dbReference type="GO" id="GO:0006078">
    <property type="term" value="P:(1-&gt;6)-beta-D-glucan biosynthetic process"/>
    <property type="evidence" value="ECO:0007669"/>
    <property type="project" value="InterPro"/>
</dbReference>
<keyword evidence="6" id="KW-1185">Reference proteome</keyword>
<proteinExistence type="predicted"/>
<dbReference type="Pfam" id="PF10342">
    <property type="entry name" value="Kre9_KNH"/>
    <property type="match status" value="1"/>
</dbReference>
<evidence type="ECO:0000256" key="3">
    <source>
        <dbReference type="SAM" id="SignalP"/>
    </source>
</evidence>
<organism evidence="5 6">
    <name type="scientific">Crepidotus variabilis</name>
    <dbReference type="NCBI Taxonomy" id="179855"/>
    <lineage>
        <taxon>Eukaryota</taxon>
        <taxon>Fungi</taxon>
        <taxon>Dikarya</taxon>
        <taxon>Basidiomycota</taxon>
        <taxon>Agaricomycotina</taxon>
        <taxon>Agaricomycetes</taxon>
        <taxon>Agaricomycetidae</taxon>
        <taxon>Agaricales</taxon>
        <taxon>Agaricineae</taxon>
        <taxon>Crepidotaceae</taxon>
        <taxon>Crepidotus</taxon>
    </lineage>
</organism>
<name>A0A9P6EM03_9AGAR</name>
<dbReference type="GO" id="GO:0042546">
    <property type="term" value="P:cell wall biogenesis"/>
    <property type="evidence" value="ECO:0007669"/>
    <property type="project" value="InterPro"/>
</dbReference>
<keyword evidence="1 3" id="KW-0732">Signal</keyword>
<dbReference type="InterPro" id="IPR045328">
    <property type="entry name" value="Kre9/Knh1"/>
</dbReference>
<comment type="caution">
    <text evidence="5">The sequence shown here is derived from an EMBL/GenBank/DDBJ whole genome shotgun (WGS) entry which is preliminary data.</text>
</comment>
<dbReference type="OrthoDB" id="2432613at2759"/>
<reference evidence="5" key="1">
    <citation type="submission" date="2020-11" db="EMBL/GenBank/DDBJ databases">
        <authorList>
            <consortium name="DOE Joint Genome Institute"/>
            <person name="Ahrendt S."/>
            <person name="Riley R."/>
            <person name="Andreopoulos W."/>
            <person name="Labutti K."/>
            <person name="Pangilinan J."/>
            <person name="Ruiz-Duenas F.J."/>
            <person name="Barrasa J.M."/>
            <person name="Sanchez-Garcia M."/>
            <person name="Camarero S."/>
            <person name="Miyauchi S."/>
            <person name="Serrano A."/>
            <person name="Linde D."/>
            <person name="Babiker R."/>
            <person name="Drula E."/>
            <person name="Ayuso-Fernandez I."/>
            <person name="Pacheco R."/>
            <person name="Padilla G."/>
            <person name="Ferreira P."/>
            <person name="Barriuso J."/>
            <person name="Kellner H."/>
            <person name="Castanera R."/>
            <person name="Alfaro M."/>
            <person name="Ramirez L."/>
            <person name="Pisabarro A.G."/>
            <person name="Kuo A."/>
            <person name="Tritt A."/>
            <person name="Lipzen A."/>
            <person name="He G."/>
            <person name="Yan M."/>
            <person name="Ng V."/>
            <person name="Cullen D."/>
            <person name="Martin F."/>
            <person name="Rosso M.-N."/>
            <person name="Henrissat B."/>
            <person name="Hibbett D."/>
            <person name="Martinez A.T."/>
            <person name="Grigoriev I.V."/>
        </authorList>
    </citation>
    <scope>NUCLEOTIDE SEQUENCE</scope>
    <source>
        <strain evidence="5">CBS 506.95</strain>
    </source>
</reference>
<protein>
    <recommendedName>
        <fullName evidence="4">Yeast cell wall synthesis Kre9/Knh1-like N-terminal domain-containing protein</fullName>
    </recommendedName>
</protein>
<feature type="compositionally biased region" description="Low complexity" evidence="2">
    <location>
        <begin position="141"/>
        <end position="159"/>
    </location>
</feature>
<evidence type="ECO:0000313" key="6">
    <source>
        <dbReference type="Proteomes" id="UP000807306"/>
    </source>
</evidence>
<dbReference type="EMBL" id="MU157835">
    <property type="protein sequence ID" value="KAF9531374.1"/>
    <property type="molecule type" value="Genomic_DNA"/>
</dbReference>
<evidence type="ECO:0000259" key="4">
    <source>
        <dbReference type="Pfam" id="PF10342"/>
    </source>
</evidence>
<evidence type="ECO:0000256" key="1">
    <source>
        <dbReference type="ARBA" id="ARBA00022729"/>
    </source>
</evidence>
<gene>
    <name evidence="5" type="ORF">CPB83DRAFT_101458</name>
</gene>
<dbReference type="AlphaFoldDB" id="A0A9P6EM03"/>
<evidence type="ECO:0000256" key="2">
    <source>
        <dbReference type="SAM" id="MobiDB-lite"/>
    </source>
</evidence>
<dbReference type="Proteomes" id="UP000807306">
    <property type="component" value="Unassembled WGS sequence"/>
</dbReference>
<feature type="compositionally biased region" description="Polar residues" evidence="2">
    <location>
        <begin position="181"/>
        <end position="205"/>
    </location>
</feature>
<feature type="region of interest" description="Disordered" evidence="2">
    <location>
        <begin position="141"/>
        <end position="205"/>
    </location>
</feature>
<feature type="domain" description="Yeast cell wall synthesis Kre9/Knh1-like N-terminal" evidence="4">
    <location>
        <begin position="29"/>
        <end position="120"/>
    </location>
</feature>
<accession>A0A9P6EM03</accession>
<feature type="chain" id="PRO_5040237756" description="Yeast cell wall synthesis Kre9/Knh1-like N-terminal domain-containing protein" evidence="3">
    <location>
        <begin position="24"/>
        <end position="264"/>
    </location>
</feature>
<dbReference type="PANTHER" id="PTHR28154">
    <property type="entry name" value="CELL WALL SYNTHESIS PROTEIN KNH1-RELATED"/>
    <property type="match status" value="1"/>
</dbReference>